<feature type="compositionally biased region" description="Low complexity" evidence="1">
    <location>
        <begin position="117"/>
        <end position="143"/>
    </location>
</feature>
<evidence type="ECO:0000313" key="3">
    <source>
        <dbReference type="EMBL" id="KAG6288399.1"/>
    </source>
</evidence>
<sequence length="359" mass="39852">MQPESLTDMQARHRRELKDLQGRITSKKKNATKKTRRGVNDECAQMERTLREKQDGEVASLQGEGEGADGDGDANQQPEDDSAAQDEDRDPTGTGSNHTTRTAELESKMTKLDLQDSQHQQQQQQQQHQQQQQQPSSSSSHTPPEQPSPQPQPQPQPQPPRKRNRQKDRLARRAAEQAALAEQASAEASSMTDHRALERTSLVKTFEEHGLVEREIAPDGHCLFAAVADQLLVRGVVADLGGGGGSTKDPPPYRLVRRAAAKYMAEHGEQFEGFLEGDLGVYVARVRDTAEWGGHLDLMALAGGYGVEIRVVQEGGRIERIGVGEGEKEKEKERKVLWLAYYRHGYGLGEHYNSLRTKG</sequence>
<reference evidence="3 4" key="1">
    <citation type="journal article" date="2020" name="bioRxiv">
        <title>Whole genome comparisons of ergot fungi reveals the divergence and evolution of species within the genus Claviceps are the result of varying mechanisms driving genome evolution and host range expansion.</title>
        <authorList>
            <person name="Wyka S.A."/>
            <person name="Mondo S.J."/>
            <person name="Liu M."/>
            <person name="Dettman J."/>
            <person name="Nalam V."/>
            <person name="Broders K.D."/>
        </authorList>
    </citation>
    <scope>NUCLEOTIDE SEQUENCE [LARGE SCALE GENOMIC DNA]</scope>
    <source>
        <strain evidence="3 4">Clav52</strain>
    </source>
</reference>
<feature type="compositionally biased region" description="Pro residues" evidence="1">
    <location>
        <begin position="144"/>
        <end position="159"/>
    </location>
</feature>
<dbReference type="GO" id="GO:0016579">
    <property type="term" value="P:protein deubiquitination"/>
    <property type="evidence" value="ECO:0007669"/>
    <property type="project" value="TreeGrafter"/>
</dbReference>
<dbReference type="InterPro" id="IPR049771">
    <property type="entry name" value="OTU2-like_OTU"/>
</dbReference>
<proteinExistence type="predicted"/>
<evidence type="ECO:0000259" key="2">
    <source>
        <dbReference type="PROSITE" id="PS50802"/>
    </source>
</evidence>
<name>A0A9P7QBW4_9HYPO</name>
<dbReference type="InterPro" id="IPR038765">
    <property type="entry name" value="Papain-like_cys_pep_sf"/>
</dbReference>
<protein>
    <recommendedName>
        <fullName evidence="2">OTU domain-containing protein</fullName>
    </recommendedName>
</protein>
<comment type="caution">
    <text evidence="3">The sequence shown here is derived from an EMBL/GenBank/DDBJ whole genome shotgun (WGS) entry which is preliminary data.</text>
</comment>
<dbReference type="Proteomes" id="UP000707071">
    <property type="component" value="Unassembled WGS sequence"/>
</dbReference>
<dbReference type="PANTHER" id="PTHR12419">
    <property type="entry name" value="OTU DOMAIN CONTAINING PROTEIN"/>
    <property type="match status" value="1"/>
</dbReference>
<feature type="compositionally biased region" description="Basic and acidic residues" evidence="1">
    <location>
        <begin position="101"/>
        <end position="116"/>
    </location>
</feature>
<feature type="compositionally biased region" description="Low complexity" evidence="1">
    <location>
        <begin position="176"/>
        <end position="190"/>
    </location>
</feature>
<accession>A0A9P7QBW4</accession>
<dbReference type="EMBL" id="SRRH01000477">
    <property type="protein sequence ID" value="KAG6288399.1"/>
    <property type="molecule type" value="Genomic_DNA"/>
</dbReference>
<evidence type="ECO:0000313" key="4">
    <source>
        <dbReference type="Proteomes" id="UP000707071"/>
    </source>
</evidence>
<feature type="compositionally biased region" description="Acidic residues" evidence="1">
    <location>
        <begin position="66"/>
        <end position="89"/>
    </location>
</feature>
<keyword evidence="4" id="KW-1185">Reference proteome</keyword>
<gene>
    <name evidence="3" type="ORF">E4U09_005583</name>
</gene>
<feature type="domain" description="OTU" evidence="2">
    <location>
        <begin position="211"/>
        <end position="358"/>
    </location>
</feature>
<evidence type="ECO:0000256" key="1">
    <source>
        <dbReference type="SAM" id="MobiDB-lite"/>
    </source>
</evidence>
<organism evidence="3 4">
    <name type="scientific">Claviceps aff. purpurea</name>
    <dbReference type="NCBI Taxonomy" id="1967640"/>
    <lineage>
        <taxon>Eukaryota</taxon>
        <taxon>Fungi</taxon>
        <taxon>Dikarya</taxon>
        <taxon>Ascomycota</taxon>
        <taxon>Pezizomycotina</taxon>
        <taxon>Sordariomycetes</taxon>
        <taxon>Hypocreomycetidae</taxon>
        <taxon>Hypocreales</taxon>
        <taxon>Clavicipitaceae</taxon>
        <taxon>Claviceps</taxon>
    </lineage>
</organism>
<feature type="region of interest" description="Disordered" evidence="1">
    <location>
        <begin position="1"/>
        <end position="193"/>
    </location>
</feature>
<dbReference type="SUPFAM" id="SSF54001">
    <property type="entry name" value="Cysteine proteinases"/>
    <property type="match status" value="1"/>
</dbReference>
<dbReference type="PANTHER" id="PTHR12419:SF10">
    <property type="entry name" value="DEUBIQUITINASE OTUD6B"/>
    <property type="match status" value="1"/>
</dbReference>
<dbReference type="AlphaFoldDB" id="A0A9P7QBW4"/>
<dbReference type="Gene3D" id="3.90.70.80">
    <property type="match status" value="1"/>
</dbReference>
<dbReference type="CDD" id="cd22762">
    <property type="entry name" value="OTU_fungi_OTU2-like"/>
    <property type="match status" value="1"/>
</dbReference>
<dbReference type="InterPro" id="IPR050704">
    <property type="entry name" value="Peptidase_C85-like"/>
</dbReference>
<dbReference type="PROSITE" id="PS50802">
    <property type="entry name" value="OTU"/>
    <property type="match status" value="1"/>
</dbReference>
<dbReference type="InterPro" id="IPR003323">
    <property type="entry name" value="OTU_dom"/>
</dbReference>
<dbReference type="Pfam" id="PF02338">
    <property type="entry name" value="OTU"/>
    <property type="match status" value="1"/>
</dbReference>
<dbReference type="GO" id="GO:0004843">
    <property type="term" value="F:cysteine-type deubiquitinase activity"/>
    <property type="evidence" value="ECO:0007669"/>
    <property type="project" value="TreeGrafter"/>
</dbReference>
<feature type="compositionally biased region" description="Basic residues" evidence="1">
    <location>
        <begin position="25"/>
        <end position="37"/>
    </location>
</feature>